<name>A0AAN6S396_9PEZI</name>
<sequence>MAFTHLSVDAYDNGRSLSTEARSVDASLVVSLHAIPCGEKNFYEGIETGDVYEIATTDPDAYPLPSFDLLDLQYYALHRVSSCIKAAGSLKTIFKGDPPNVDPVPGDITTVPSECGETFWNLPRKPPS</sequence>
<protein>
    <submittedName>
        <fullName evidence="1">Uncharacterized protein</fullName>
    </submittedName>
</protein>
<accession>A0AAN6S396</accession>
<comment type="caution">
    <text evidence="1">The sequence shown here is derived from an EMBL/GenBank/DDBJ whole genome shotgun (WGS) entry which is preliminary data.</text>
</comment>
<dbReference type="EMBL" id="MU853821">
    <property type="protein sequence ID" value="KAK3938870.1"/>
    <property type="molecule type" value="Genomic_DNA"/>
</dbReference>
<reference evidence="2" key="1">
    <citation type="journal article" date="2023" name="Mol. Phylogenet. Evol.">
        <title>Genome-scale phylogeny and comparative genomics of the fungal order Sordariales.</title>
        <authorList>
            <person name="Hensen N."/>
            <person name="Bonometti L."/>
            <person name="Westerberg I."/>
            <person name="Brannstrom I.O."/>
            <person name="Guillou S."/>
            <person name="Cros-Aarteil S."/>
            <person name="Calhoun S."/>
            <person name="Haridas S."/>
            <person name="Kuo A."/>
            <person name="Mondo S."/>
            <person name="Pangilinan J."/>
            <person name="Riley R."/>
            <person name="LaButti K."/>
            <person name="Andreopoulos B."/>
            <person name="Lipzen A."/>
            <person name="Chen C."/>
            <person name="Yan M."/>
            <person name="Daum C."/>
            <person name="Ng V."/>
            <person name="Clum A."/>
            <person name="Steindorff A."/>
            <person name="Ohm R.A."/>
            <person name="Martin F."/>
            <person name="Silar P."/>
            <person name="Natvig D.O."/>
            <person name="Lalanne C."/>
            <person name="Gautier V."/>
            <person name="Ament-Velasquez S.L."/>
            <person name="Kruys A."/>
            <person name="Hutchinson M.I."/>
            <person name="Powell A.J."/>
            <person name="Barry K."/>
            <person name="Miller A.N."/>
            <person name="Grigoriev I.V."/>
            <person name="Debuchy R."/>
            <person name="Gladieux P."/>
            <person name="Hiltunen Thoren M."/>
            <person name="Johannesson H."/>
        </authorList>
    </citation>
    <scope>NUCLEOTIDE SEQUENCE [LARGE SCALE GENOMIC DNA]</scope>
    <source>
        <strain evidence="2">CBS 340.73</strain>
    </source>
</reference>
<dbReference type="Proteomes" id="UP001303473">
    <property type="component" value="Unassembled WGS sequence"/>
</dbReference>
<proteinExistence type="predicted"/>
<keyword evidence="2" id="KW-1185">Reference proteome</keyword>
<evidence type="ECO:0000313" key="1">
    <source>
        <dbReference type="EMBL" id="KAK3938870.1"/>
    </source>
</evidence>
<evidence type="ECO:0000313" key="2">
    <source>
        <dbReference type="Proteomes" id="UP001303473"/>
    </source>
</evidence>
<organism evidence="1 2">
    <name type="scientific">Diplogelasinospora grovesii</name>
    <dbReference type="NCBI Taxonomy" id="303347"/>
    <lineage>
        <taxon>Eukaryota</taxon>
        <taxon>Fungi</taxon>
        <taxon>Dikarya</taxon>
        <taxon>Ascomycota</taxon>
        <taxon>Pezizomycotina</taxon>
        <taxon>Sordariomycetes</taxon>
        <taxon>Sordariomycetidae</taxon>
        <taxon>Sordariales</taxon>
        <taxon>Diplogelasinosporaceae</taxon>
        <taxon>Diplogelasinospora</taxon>
    </lineage>
</organism>
<gene>
    <name evidence="1" type="ORF">QBC46DRAFT_343131</name>
</gene>
<dbReference type="AlphaFoldDB" id="A0AAN6S396"/>